<dbReference type="EMBL" id="CAGS01000331">
    <property type="protein sequence ID" value="CCF84795.1"/>
    <property type="molecule type" value="Genomic_DNA"/>
</dbReference>
<evidence type="ECO:0000256" key="1">
    <source>
        <dbReference type="SAM" id="MobiDB-lite"/>
    </source>
</evidence>
<comment type="caution">
    <text evidence="2">The sequence shown here is derived from an EMBL/GenBank/DDBJ whole genome shotgun (WGS) entry which is preliminary data.</text>
</comment>
<dbReference type="Proteomes" id="UP000004221">
    <property type="component" value="Unassembled WGS sequence"/>
</dbReference>
<evidence type="ECO:0000313" key="2">
    <source>
        <dbReference type="EMBL" id="CCF84795.1"/>
    </source>
</evidence>
<proteinExistence type="predicted"/>
<feature type="region of interest" description="Disordered" evidence="1">
    <location>
        <begin position="1"/>
        <end position="29"/>
    </location>
</feature>
<sequence>MDVPVTEPGRAPGNGHGTRLPTVGAPAGHRHIRSHRLPVHIASAQRILVFFDLPAYAPVTSKILTNPSPNRRGASNGVVVHALRHGKGEQPGLSLSSGPPRPDPGPVTPRLSRPARIGGMQ</sequence>
<dbReference type="AlphaFoldDB" id="I4EJD3"/>
<name>I4EJD3_9BACT</name>
<evidence type="ECO:0000313" key="3">
    <source>
        <dbReference type="Proteomes" id="UP000004221"/>
    </source>
</evidence>
<reference evidence="2 3" key="1">
    <citation type="journal article" date="2012" name="ISME J.">
        <title>Nitrification expanded: discovery, physiology and genomics of a nitrite-oxidizing bacterium from the phylum Chloroflexi.</title>
        <authorList>
            <person name="Sorokin D.Y."/>
            <person name="Lucker S."/>
            <person name="Vejmelkova D."/>
            <person name="Kostrikina N.A."/>
            <person name="Kleerebezem R."/>
            <person name="Rijpstra W.I."/>
            <person name="Damste J.S."/>
            <person name="Le Paslier D."/>
            <person name="Muyzer G."/>
            <person name="Wagner M."/>
            <person name="van Loosdrecht M.C."/>
            <person name="Daims H."/>
        </authorList>
    </citation>
    <scope>NUCLEOTIDE SEQUENCE [LARGE SCALE GENOMIC DNA]</scope>
    <source>
        <strain evidence="3">none</strain>
    </source>
</reference>
<protein>
    <submittedName>
        <fullName evidence="2">Uncharacterized protein</fullName>
    </submittedName>
</protein>
<keyword evidence="3" id="KW-1185">Reference proteome</keyword>
<accession>I4EJD3</accession>
<organism evidence="2 3">
    <name type="scientific">Nitrolancea hollandica Lb</name>
    <dbReference type="NCBI Taxonomy" id="1129897"/>
    <lineage>
        <taxon>Bacteria</taxon>
        <taxon>Pseudomonadati</taxon>
        <taxon>Thermomicrobiota</taxon>
        <taxon>Thermomicrobia</taxon>
        <taxon>Sphaerobacterales</taxon>
        <taxon>Sphaerobacterineae</taxon>
        <taxon>Sphaerobacteraceae</taxon>
        <taxon>Nitrolancea</taxon>
    </lineage>
</organism>
<gene>
    <name evidence="2" type="ORF">NITHO_3970003</name>
</gene>
<feature type="region of interest" description="Disordered" evidence="1">
    <location>
        <begin position="84"/>
        <end position="121"/>
    </location>
</feature>